<sequence length="47" mass="5776">MQNTIEFNEWMKKIKSNYYSDDEKMNNAFDKLKQLANNKNWKDEDNT</sequence>
<proteinExistence type="predicted"/>
<organism evidence="1">
    <name type="scientific">Virus NIOZ-UU157</name>
    <dbReference type="NCBI Taxonomy" id="2763269"/>
    <lineage>
        <taxon>Viruses</taxon>
    </lineage>
</organism>
<name>A0A7S9SUB2_9VIRU</name>
<protein>
    <submittedName>
        <fullName evidence="1">Uncharacterized protein</fullName>
    </submittedName>
</protein>
<accession>A0A7S9SUB2</accession>
<evidence type="ECO:0000313" key="1">
    <source>
        <dbReference type="EMBL" id="QPI16415.1"/>
    </source>
</evidence>
<dbReference type="EMBL" id="MW030560">
    <property type="protein sequence ID" value="QPI16415.1"/>
    <property type="molecule type" value="Genomic_DNA"/>
</dbReference>
<reference evidence="1" key="1">
    <citation type="submission" date="2020-08" db="EMBL/GenBank/DDBJ databases">
        <title>Bridging the membrane lipid divide: bacteria of the FCB group superphylum have the potential to synthesize archaeal ether lipids.</title>
        <authorList>
            <person name="Villanueva L."/>
            <person name="von Meijenfeldt F.A.B."/>
            <person name="Westbye A.B."/>
            <person name="Yadav S."/>
            <person name="Hopmans E.C."/>
            <person name="Dutilh B.E."/>
            <person name="Sinninghe Damste J.S."/>
        </authorList>
    </citation>
    <scope>NUCLEOTIDE SEQUENCE</scope>
    <source>
        <strain evidence="1">NIOZ-UU157</strain>
    </source>
</reference>
<gene>
    <name evidence="1" type="ORF">NIOZUU157_00308</name>
</gene>